<evidence type="ECO:0000259" key="2">
    <source>
        <dbReference type="Pfam" id="PF03816"/>
    </source>
</evidence>
<proteinExistence type="inferred from homology"/>
<evidence type="ECO:0000313" key="4">
    <source>
        <dbReference type="Proteomes" id="UP000288812"/>
    </source>
</evidence>
<accession>A0A437S6B5</accession>
<dbReference type="Pfam" id="PF03816">
    <property type="entry name" value="LytR_cpsA_psr"/>
    <property type="match status" value="1"/>
</dbReference>
<dbReference type="AlphaFoldDB" id="A0A437S6B5"/>
<dbReference type="EMBL" id="RLIH01000009">
    <property type="protein sequence ID" value="RVU54547.1"/>
    <property type="molecule type" value="Genomic_DNA"/>
</dbReference>
<evidence type="ECO:0000313" key="3">
    <source>
        <dbReference type="EMBL" id="RVU54547.1"/>
    </source>
</evidence>
<dbReference type="PANTHER" id="PTHR33392:SF6">
    <property type="entry name" value="POLYISOPRENYL-TEICHOIC ACID--PEPTIDOGLYCAN TEICHOIC ACID TRANSFERASE TAGU"/>
    <property type="match status" value="1"/>
</dbReference>
<protein>
    <submittedName>
        <fullName evidence="3">LytR family transcriptional regulator</fullName>
    </submittedName>
</protein>
<dbReference type="OrthoDB" id="305468at2"/>
<dbReference type="PANTHER" id="PTHR33392">
    <property type="entry name" value="POLYISOPRENYL-TEICHOIC ACID--PEPTIDOGLYCAN TEICHOIC ACID TRANSFERASE TAGU"/>
    <property type="match status" value="1"/>
</dbReference>
<organism evidence="3 4">
    <name type="scientific">Anaerosphaera multitolerans</name>
    <dbReference type="NCBI Taxonomy" id="2487351"/>
    <lineage>
        <taxon>Bacteria</taxon>
        <taxon>Bacillati</taxon>
        <taxon>Bacillota</taxon>
        <taxon>Tissierellia</taxon>
        <taxon>Tissierellales</taxon>
        <taxon>Peptoniphilaceae</taxon>
        <taxon>Anaerosphaera</taxon>
    </lineage>
</organism>
<name>A0A437S6B5_9FIRM</name>
<reference evidence="3 4" key="1">
    <citation type="submission" date="2018-11" db="EMBL/GenBank/DDBJ databases">
        <title>Genome sequencing and assembly of Anaerosphaera sp. nov., GS7-6-2.</title>
        <authorList>
            <person name="Rettenmaier R."/>
            <person name="Liebl W."/>
            <person name="Zverlov V."/>
        </authorList>
    </citation>
    <scope>NUCLEOTIDE SEQUENCE [LARGE SCALE GENOMIC DNA]</scope>
    <source>
        <strain evidence="3 4">GS7-6-2</strain>
    </source>
</reference>
<comment type="caution">
    <text evidence="3">The sequence shown here is derived from an EMBL/GenBank/DDBJ whole genome shotgun (WGS) entry which is preliminary data.</text>
</comment>
<gene>
    <name evidence="3" type="ORF">EF514_07270</name>
</gene>
<dbReference type="InterPro" id="IPR004474">
    <property type="entry name" value="LytR_CpsA_psr"/>
</dbReference>
<comment type="similarity">
    <text evidence="1">Belongs to the LytR/CpsA/Psr (LCP) family.</text>
</comment>
<dbReference type="Proteomes" id="UP000288812">
    <property type="component" value="Unassembled WGS sequence"/>
</dbReference>
<dbReference type="InterPro" id="IPR050922">
    <property type="entry name" value="LytR/CpsA/Psr_CW_biosynth"/>
</dbReference>
<feature type="domain" description="Cell envelope-related transcriptional attenuator" evidence="2">
    <location>
        <begin position="68"/>
        <end position="222"/>
    </location>
</feature>
<keyword evidence="4" id="KW-1185">Reference proteome</keyword>
<dbReference type="NCBIfam" id="TIGR00350">
    <property type="entry name" value="lytR_cpsA_psr"/>
    <property type="match status" value="1"/>
</dbReference>
<dbReference type="RefSeq" id="WP_127724769.1">
    <property type="nucleotide sequence ID" value="NZ_RLIH01000009.1"/>
</dbReference>
<dbReference type="Gene3D" id="3.40.630.190">
    <property type="entry name" value="LCP protein"/>
    <property type="match status" value="1"/>
</dbReference>
<sequence>MKKIIKRTLILLLLLIILLLGAFGYLLFNIDKNVEDKVFSNRDVINILIVGKESSLTLENIDENSPVHTDTIMILKVDNKSRRAKIISIPRDTYFEYLPGSKKRHQKINAAYFLGGIENTKEVIEDFLDIKIDNYVEVDYKFVADVINALGGMEINWEYDDYYYEDNWTSPPLVIDLHRGINQLSGEEAVNYLRARNAYADADLGRIKAQQEFVVSLFKKIKEPANLLIVPKLVSLFNKEAESDIEFEDCIYLGYYAFKYLNSEKISLVTLQGEDLRIDGIEYYKINKTDAREIYLEN</sequence>
<evidence type="ECO:0000256" key="1">
    <source>
        <dbReference type="ARBA" id="ARBA00006068"/>
    </source>
</evidence>